<dbReference type="Pfam" id="PF04427">
    <property type="entry name" value="Brix"/>
    <property type="match status" value="1"/>
</dbReference>
<feature type="compositionally biased region" description="Basic and acidic residues" evidence="7">
    <location>
        <begin position="285"/>
        <end position="300"/>
    </location>
</feature>
<dbReference type="RefSeq" id="XP_013385184.1">
    <property type="nucleotide sequence ID" value="XM_013529730.1"/>
</dbReference>
<feature type="domain" description="Brix" evidence="8">
    <location>
        <begin position="29"/>
        <end position="232"/>
    </location>
</feature>
<gene>
    <name evidence="10" type="primary">LOC106155083</name>
</gene>
<dbReference type="OrthoDB" id="407658at2759"/>
<evidence type="ECO:0000256" key="1">
    <source>
        <dbReference type="ARBA" id="ARBA00004604"/>
    </source>
</evidence>
<reference evidence="10" key="1">
    <citation type="submission" date="2025-08" db="UniProtKB">
        <authorList>
            <consortium name="RefSeq"/>
        </authorList>
    </citation>
    <scope>IDENTIFICATION</scope>
    <source>
        <tissue evidence="10">Gonads</tissue>
    </source>
</reference>
<dbReference type="GO" id="GO:0005730">
    <property type="term" value="C:nucleolus"/>
    <property type="evidence" value="ECO:0007669"/>
    <property type="project" value="UniProtKB-SubCell"/>
</dbReference>
<comment type="similarity">
    <text evidence="2 6">Belongs to the RPF2 family.</text>
</comment>
<name>A0A1S3HJL7_LINAN</name>
<evidence type="ECO:0000259" key="8">
    <source>
        <dbReference type="PROSITE" id="PS50833"/>
    </source>
</evidence>
<feature type="region of interest" description="Disordered" evidence="7">
    <location>
        <begin position="234"/>
        <end position="300"/>
    </location>
</feature>
<dbReference type="PANTHER" id="PTHR12728:SF0">
    <property type="entry name" value="RIBOSOME PRODUCTION FACTOR 2 HOMOLOG"/>
    <property type="match status" value="1"/>
</dbReference>
<dbReference type="GeneID" id="106155083"/>
<dbReference type="GO" id="GO:0000463">
    <property type="term" value="P:maturation of LSU-rRNA from tricistronic rRNA transcript (SSU-rRNA, 5.8S rRNA, LSU-rRNA)"/>
    <property type="evidence" value="ECO:0007669"/>
    <property type="project" value="TreeGrafter"/>
</dbReference>
<sequence length="300" mass="35089">MVQRVVKPKTQRSKRYLESRESKLTENTKTAMFIRGGRTSEVVSQTLKDMYFLKKPDAVMFQKKNIMRPLEDQTSLEFLSDRNDASLFMFGSHQKKRPNNVVIGRFFDFHVLDMVELGIEKYKSMQEFHVGKFSLGSKPCLLFAGEAFENEPEYQRLKNLLIDFFRGPVIENIRLAGLEHVLLFTTLDGKIYLRNYKVQMKKSGSRTPRIELEEIGPSVDFSMRRTRLASDDLYKRARQQPKQAKPKKVKNINRDPFGSKLGRIHMEKQDLDKLQTRKMKGLKRKTSDNTDKKVEAKKVR</sequence>
<evidence type="ECO:0000256" key="4">
    <source>
        <dbReference type="ARBA" id="ARBA00023242"/>
    </source>
</evidence>
<evidence type="ECO:0000256" key="7">
    <source>
        <dbReference type="SAM" id="MobiDB-lite"/>
    </source>
</evidence>
<organism evidence="9 10">
    <name type="scientific">Lingula anatina</name>
    <name type="common">Brachiopod</name>
    <name type="synonym">Lingula unguis</name>
    <dbReference type="NCBI Taxonomy" id="7574"/>
    <lineage>
        <taxon>Eukaryota</taxon>
        <taxon>Metazoa</taxon>
        <taxon>Spiralia</taxon>
        <taxon>Lophotrochozoa</taxon>
        <taxon>Brachiopoda</taxon>
        <taxon>Linguliformea</taxon>
        <taxon>Lingulata</taxon>
        <taxon>Lingulida</taxon>
        <taxon>Linguloidea</taxon>
        <taxon>Lingulidae</taxon>
        <taxon>Lingula</taxon>
    </lineage>
</organism>
<evidence type="ECO:0000313" key="10">
    <source>
        <dbReference type="RefSeq" id="XP_013385184.1"/>
    </source>
</evidence>
<dbReference type="InterPro" id="IPR039770">
    <property type="entry name" value="Rpf2"/>
</dbReference>
<evidence type="ECO:0000256" key="3">
    <source>
        <dbReference type="ARBA" id="ARBA00020387"/>
    </source>
</evidence>
<feature type="compositionally biased region" description="Basic and acidic residues" evidence="7">
    <location>
        <begin position="264"/>
        <end position="275"/>
    </location>
</feature>
<evidence type="ECO:0000256" key="2">
    <source>
        <dbReference type="ARBA" id="ARBA00010782"/>
    </source>
</evidence>
<dbReference type="AlphaFoldDB" id="A0A1S3HJL7"/>
<keyword evidence="9" id="KW-1185">Reference proteome</keyword>
<protein>
    <recommendedName>
        <fullName evidence="3 6">Ribosome production factor 2 homolog</fullName>
    </recommendedName>
    <alternativeName>
        <fullName evidence="5 6">Ribosome biogenesis protein RPF2 homolog</fullName>
    </alternativeName>
</protein>
<dbReference type="Proteomes" id="UP000085678">
    <property type="component" value="Unplaced"/>
</dbReference>
<dbReference type="InterPro" id="IPR007109">
    <property type="entry name" value="Brix"/>
</dbReference>
<dbReference type="PROSITE" id="PS50833">
    <property type="entry name" value="BRIX"/>
    <property type="match status" value="1"/>
</dbReference>
<dbReference type="GO" id="GO:0000027">
    <property type="term" value="P:ribosomal large subunit assembly"/>
    <property type="evidence" value="ECO:0007669"/>
    <property type="project" value="InterPro"/>
</dbReference>
<evidence type="ECO:0000313" key="9">
    <source>
        <dbReference type="Proteomes" id="UP000085678"/>
    </source>
</evidence>
<evidence type="ECO:0000256" key="5">
    <source>
        <dbReference type="ARBA" id="ARBA00030889"/>
    </source>
</evidence>
<proteinExistence type="inferred from homology"/>
<dbReference type="SMART" id="SM00879">
    <property type="entry name" value="Brix"/>
    <property type="match status" value="1"/>
</dbReference>
<keyword evidence="4 6" id="KW-0539">Nucleus</keyword>
<dbReference type="GO" id="GO:0019843">
    <property type="term" value="F:rRNA binding"/>
    <property type="evidence" value="ECO:0007669"/>
    <property type="project" value="UniProtKB-UniRule"/>
</dbReference>
<dbReference type="PANTHER" id="PTHR12728">
    <property type="entry name" value="BRIX DOMAIN CONTAINING PROTEIN"/>
    <property type="match status" value="1"/>
</dbReference>
<feature type="compositionally biased region" description="Basic residues" evidence="7">
    <location>
        <begin position="236"/>
        <end position="251"/>
    </location>
</feature>
<comment type="subcellular location">
    <subcellularLocation>
        <location evidence="1 6">Nucleus</location>
        <location evidence="1 6">Nucleolus</location>
    </subcellularLocation>
</comment>
<accession>A0A1S3HJL7</accession>
<evidence type="ECO:0000256" key="6">
    <source>
        <dbReference type="RuleBase" id="RU367086"/>
    </source>
</evidence>